<dbReference type="HOGENOM" id="CLU_3067850_0_0_6"/>
<sequence>MFSIPQVLYISLILYISLMLYISLILYIPLFSPLLLCALPPAPVLRYSRIRQV</sequence>
<proteinExistence type="predicted"/>
<evidence type="ECO:0000313" key="3">
    <source>
        <dbReference type="Proteomes" id="UP000002490"/>
    </source>
</evidence>
<keyword evidence="1" id="KW-0812">Transmembrane</keyword>
<organism evidence="2 3">
    <name type="scientific">Yersinia pestis</name>
    <dbReference type="NCBI Taxonomy" id="632"/>
    <lineage>
        <taxon>Bacteria</taxon>
        <taxon>Pseudomonadati</taxon>
        <taxon>Pseudomonadota</taxon>
        <taxon>Gammaproteobacteria</taxon>
        <taxon>Enterobacterales</taxon>
        <taxon>Yersiniaceae</taxon>
        <taxon>Yersinia</taxon>
    </lineage>
</organism>
<dbReference type="DNASU" id="1148123"/>
<feature type="transmembrane region" description="Helical" evidence="1">
    <location>
        <begin position="12"/>
        <end position="39"/>
    </location>
</feature>
<dbReference type="AlphaFoldDB" id="Q8CKP7"/>
<dbReference type="EMBL" id="AE009952">
    <property type="protein sequence ID" value="AAM86726.1"/>
    <property type="molecule type" value="Genomic_DNA"/>
</dbReference>
<protein>
    <submittedName>
        <fullName evidence="2">Uncharacterized protein</fullName>
    </submittedName>
</protein>
<keyword evidence="1" id="KW-0472">Membrane</keyword>
<accession>Q8CKP7</accession>
<gene>
    <name evidence="2" type="ordered locus">y3176</name>
</gene>
<name>Q8CKP7_YERPE</name>
<reference evidence="2 3" key="1">
    <citation type="journal article" date="2002" name="J. Bacteriol.">
        <title>Genome sequence of Yersinia pestis KIM.</title>
        <authorList>
            <person name="Deng W."/>
            <person name="Burland V."/>
            <person name="Plunkett G.III."/>
            <person name="Boutin A."/>
            <person name="Mayhew G.F."/>
            <person name="Liss P."/>
            <person name="Perna N.T."/>
            <person name="Rose D.J."/>
            <person name="Mau B."/>
            <person name="Zhou S."/>
            <person name="Schwartz D.C."/>
            <person name="Fetherston J.D."/>
            <person name="Lindler L.E."/>
            <person name="Brubaker R.R."/>
            <person name="Plana G.V."/>
            <person name="Straley S.C."/>
            <person name="McDonough K.A."/>
            <person name="Nilles M.L."/>
            <person name="Matson J.S."/>
            <person name="Blattner F.R."/>
            <person name="Perry R.D."/>
        </authorList>
    </citation>
    <scope>NUCLEOTIDE SEQUENCE [LARGE SCALE GENOMIC DNA]</scope>
    <source>
        <strain evidence="3">KIM10+ / Biovar Mediaevalis</strain>
    </source>
</reference>
<evidence type="ECO:0000256" key="1">
    <source>
        <dbReference type="SAM" id="Phobius"/>
    </source>
</evidence>
<dbReference type="Proteomes" id="UP000002490">
    <property type="component" value="Chromosome"/>
</dbReference>
<evidence type="ECO:0000313" key="2">
    <source>
        <dbReference type="EMBL" id="AAM86726.1"/>
    </source>
</evidence>
<dbReference type="KEGG" id="ypk:y3176"/>
<keyword evidence="1" id="KW-1133">Transmembrane helix</keyword>